<dbReference type="Proteomes" id="UP000622890">
    <property type="component" value="Unassembled WGS sequence"/>
</dbReference>
<accession>A0A934T2M7</accession>
<evidence type="ECO:0000256" key="1">
    <source>
        <dbReference type="SAM" id="MobiDB-lite"/>
    </source>
</evidence>
<protein>
    <submittedName>
        <fullName evidence="2">Uncharacterized protein</fullName>
    </submittedName>
</protein>
<gene>
    <name evidence="2" type="ORF">JJB74_27765</name>
</gene>
<organism evidence="2 3">
    <name type="scientific">Noviherbaspirillum pedocola</name>
    <dbReference type="NCBI Taxonomy" id="2801341"/>
    <lineage>
        <taxon>Bacteria</taxon>
        <taxon>Pseudomonadati</taxon>
        <taxon>Pseudomonadota</taxon>
        <taxon>Betaproteobacteria</taxon>
        <taxon>Burkholderiales</taxon>
        <taxon>Oxalobacteraceae</taxon>
        <taxon>Noviherbaspirillum</taxon>
    </lineage>
</organism>
<dbReference type="RefSeq" id="WP_200597664.1">
    <property type="nucleotide sequence ID" value="NZ_JAEPBG010000021.1"/>
</dbReference>
<evidence type="ECO:0000313" key="3">
    <source>
        <dbReference type="Proteomes" id="UP000622890"/>
    </source>
</evidence>
<feature type="region of interest" description="Disordered" evidence="1">
    <location>
        <begin position="1"/>
        <end position="98"/>
    </location>
</feature>
<evidence type="ECO:0000313" key="2">
    <source>
        <dbReference type="EMBL" id="MBK4738437.1"/>
    </source>
</evidence>
<comment type="caution">
    <text evidence="2">The sequence shown here is derived from an EMBL/GenBank/DDBJ whole genome shotgun (WGS) entry which is preliminary data.</text>
</comment>
<name>A0A934T2M7_9BURK</name>
<keyword evidence="3" id="KW-1185">Reference proteome</keyword>
<proteinExistence type="predicted"/>
<dbReference type="EMBL" id="JAEPBG010000021">
    <property type="protein sequence ID" value="MBK4738437.1"/>
    <property type="molecule type" value="Genomic_DNA"/>
</dbReference>
<dbReference type="AlphaFoldDB" id="A0A934T2M7"/>
<feature type="compositionally biased region" description="Polar residues" evidence="1">
    <location>
        <begin position="1"/>
        <end position="18"/>
    </location>
</feature>
<reference evidence="2" key="1">
    <citation type="submission" date="2021-01" db="EMBL/GenBank/DDBJ databases">
        <title>Genome sequence of strain Noviherbaspirillum sp. DKR-6.</title>
        <authorList>
            <person name="Chaudhary D.K."/>
        </authorList>
    </citation>
    <scope>NUCLEOTIDE SEQUENCE</scope>
    <source>
        <strain evidence="2">DKR-6</strain>
    </source>
</reference>
<sequence>MTSSSQTPAQPQAASGNASPDKDADAKYAGQADAGDTSFAGGNAQADRQSAAPKTVDVPQTANPPGTKPQPGTGLDSPGTDDADQADAGDTSFDPGKS</sequence>